<name>A0AC61R9W6_9FIRM</name>
<evidence type="ECO:0000313" key="2">
    <source>
        <dbReference type="Proteomes" id="UP000308836"/>
    </source>
</evidence>
<keyword evidence="2" id="KW-1185">Reference proteome</keyword>
<sequence>MQGWCDSPLTPLGHAQARATKAYFEKRGIQFDKACCSTLHRTEETLKDITSMPYSRNEDLKEFHYGDLEGESTDLGCKKGDDLNTFYVAHGGESPKEVEDRVERAIRHLVEEDDAQSILIVAHGSNSFRFANRVEPKRARKMRKFANCVIYEYEYEDGTFHLLDVIDEHVKDIKDPIEKKSR</sequence>
<reference evidence="1" key="1">
    <citation type="submission" date="2019-04" db="EMBL/GenBank/DDBJ databases">
        <title>Microbes associate with the intestines of laboratory mice.</title>
        <authorList>
            <person name="Navarre W."/>
            <person name="Wong E."/>
            <person name="Huang K."/>
            <person name="Tropini C."/>
            <person name="Ng K."/>
            <person name="Yu B."/>
        </authorList>
    </citation>
    <scope>NUCLEOTIDE SEQUENCE</scope>
    <source>
        <strain evidence="1">NM09_H32</strain>
    </source>
</reference>
<dbReference type="EMBL" id="SRYG01000002">
    <property type="protein sequence ID" value="TGY67088.1"/>
    <property type="molecule type" value="Genomic_DNA"/>
</dbReference>
<organism evidence="1 2">
    <name type="scientific">Dubosiella muris</name>
    <dbReference type="NCBI Taxonomy" id="3038133"/>
    <lineage>
        <taxon>Bacteria</taxon>
        <taxon>Bacillati</taxon>
        <taxon>Bacillota</taxon>
        <taxon>Erysipelotrichia</taxon>
        <taxon>Erysipelotrichales</taxon>
        <taxon>Erysipelotrichaceae</taxon>
        <taxon>Dubosiella</taxon>
    </lineage>
</organism>
<gene>
    <name evidence="1" type="ORF">E5336_01355</name>
</gene>
<proteinExistence type="predicted"/>
<dbReference type="Proteomes" id="UP000308836">
    <property type="component" value="Unassembled WGS sequence"/>
</dbReference>
<comment type="caution">
    <text evidence="1">The sequence shown here is derived from an EMBL/GenBank/DDBJ whole genome shotgun (WGS) entry which is preliminary data.</text>
</comment>
<evidence type="ECO:0000313" key="1">
    <source>
        <dbReference type="EMBL" id="TGY67088.1"/>
    </source>
</evidence>
<accession>A0AC61R9W6</accession>
<protein>
    <submittedName>
        <fullName evidence="1">Histidine phosphatase family protein</fullName>
    </submittedName>
</protein>